<reference evidence="5" key="2">
    <citation type="submission" date="2025-09" db="UniProtKB">
        <authorList>
            <consortium name="Ensembl"/>
        </authorList>
    </citation>
    <scope>IDENTIFICATION</scope>
</reference>
<dbReference type="Ensembl" id="ENSMMOT00000001344.1">
    <property type="protein sequence ID" value="ENSMMOP00000001316.1"/>
    <property type="gene ID" value="ENSMMOG00000001114.1"/>
</dbReference>
<name>A0A3Q3VK28_MOLML</name>
<evidence type="ECO:0000313" key="5">
    <source>
        <dbReference type="Ensembl" id="ENSMMOP00000001316.1"/>
    </source>
</evidence>
<keyword evidence="6" id="KW-1185">Reference proteome</keyword>
<protein>
    <recommendedName>
        <fullName evidence="4">Gasdermin pore forming domain-containing protein</fullName>
    </recommendedName>
</protein>
<dbReference type="GO" id="GO:0012501">
    <property type="term" value="P:programmed cell death"/>
    <property type="evidence" value="ECO:0007669"/>
    <property type="project" value="InterPro"/>
</dbReference>
<dbReference type="AlphaFoldDB" id="A0A3Q3VK28"/>
<dbReference type="OMA" id="TANFVHE"/>
<reference evidence="5" key="1">
    <citation type="submission" date="2025-08" db="UniProtKB">
        <authorList>
            <consortium name="Ensembl"/>
        </authorList>
    </citation>
    <scope>IDENTIFICATION</scope>
</reference>
<comment type="similarity">
    <text evidence="2">Belongs to the gasdermin family.</text>
</comment>
<proteinExistence type="inferred from homology"/>
<dbReference type="Proteomes" id="UP000261620">
    <property type="component" value="Unplaced"/>
</dbReference>
<feature type="domain" description="Gasdermin pore forming" evidence="4">
    <location>
        <begin position="1"/>
        <end position="130"/>
    </location>
</feature>
<evidence type="ECO:0000256" key="1">
    <source>
        <dbReference type="ARBA" id="ARBA00004308"/>
    </source>
</evidence>
<dbReference type="GO" id="GO:0012505">
    <property type="term" value="C:endomembrane system"/>
    <property type="evidence" value="ECO:0007669"/>
    <property type="project" value="UniProtKB-SubCell"/>
</dbReference>
<evidence type="ECO:0000313" key="6">
    <source>
        <dbReference type="Proteomes" id="UP000261620"/>
    </source>
</evidence>
<dbReference type="InterPro" id="IPR040460">
    <property type="entry name" value="Gasdermin_pore"/>
</dbReference>
<comment type="subcellular location">
    <subcellularLocation>
        <location evidence="1">Endomembrane system</location>
    </subcellularLocation>
</comment>
<keyword evidence="3" id="KW-0472">Membrane</keyword>
<organism evidence="5 6">
    <name type="scientific">Mola mola</name>
    <name type="common">Ocean sunfish</name>
    <name type="synonym">Tetraodon mola</name>
    <dbReference type="NCBI Taxonomy" id="94237"/>
    <lineage>
        <taxon>Eukaryota</taxon>
        <taxon>Metazoa</taxon>
        <taxon>Chordata</taxon>
        <taxon>Craniata</taxon>
        <taxon>Vertebrata</taxon>
        <taxon>Euteleostomi</taxon>
        <taxon>Actinopterygii</taxon>
        <taxon>Neopterygii</taxon>
        <taxon>Teleostei</taxon>
        <taxon>Neoteleostei</taxon>
        <taxon>Acanthomorphata</taxon>
        <taxon>Eupercaria</taxon>
        <taxon>Tetraodontiformes</taxon>
        <taxon>Molidae</taxon>
        <taxon>Mola</taxon>
    </lineage>
</organism>
<evidence type="ECO:0000259" key="4">
    <source>
        <dbReference type="Pfam" id="PF04598"/>
    </source>
</evidence>
<dbReference type="GO" id="GO:0005737">
    <property type="term" value="C:cytoplasm"/>
    <property type="evidence" value="ECO:0007669"/>
    <property type="project" value="TreeGrafter"/>
</dbReference>
<dbReference type="InterPro" id="IPR042377">
    <property type="entry name" value="GSDME"/>
</dbReference>
<dbReference type="STRING" id="94237.ENSMMOP00000001316"/>
<dbReference type="Pfam" id="PF04598">
    <property type="entry name" value="Gasdermin"/>
    <property type="match status" value="1"/>
</dbReference>
<evidence type="ECO:0000256" key="3">
    <source>
        <dbReference type="ARBA" id="ARBA00023136"/>
    </source>
</evidence>
<accession>A0A3Q3VK28</accession>
<evidence type="ECO:0000256" key="2">
    <source>
        <dbReference type="ARBA" id="ARBA00009279"/>
    </source>
</evidence>
<dbReference type="PANTHER" id="PTHR15207">
    <property type="entry name" value="NONSYNDROMIC HEARING IMPAIRMENT PROTEIN"/>
    <property type="match status" value="1"/>
</dbReference>
<sequence length="135" mass="15517">MFSKATAHFVRQIDPDGSLIHVSRVNDSHKLVPMALVIKRNRIWFWQRPKYQVTDFTLSDLLQGDKELRVSEKEFLSFKGSYGDKLSGKLETEAVTASIRLEGRGMSKLQSCFGRLKKEELDVKKLLQDSSDRLD</sequence>
<dbReference type="PANTHER" id="PTHR15207:SF3">
    <property type="entry name" value="DEAFNESS, AUTOSOMAL DOMINANT 5-RELATED"/>
    <property type="match status" value="1"/>
</dbReference>